<dbReference type="PATRIC" id="fig|717774.3.peg.36"/>
<name>F2JUK6_MARM1</name>
<dbReference type="OrthoDB" id="6107676at2"/>
<dbReference type="STRING" id="717774.Marme_0033"/>
<gene>
    <name evidence="1" type="ordered locus">Marme_0033</name>
</gene>
<dbReference type="EMBL" id="CP002583">
    <property type="protein sequence ID" value="ADZ89339.1"/>
    <property type="molecule type" value="Genomic_DNA"/>
</dbReference>
<sequence length="65" mass="7764">MLTLFLWLNQKVLDRYNAYLESQKRYKEKLSIREAQRAADALPDYLKRDMGIAPYGERLSKDKKI</sequence>
<dbReference type="RefSeq" id="WP_013659246.1">
    <property type="nucleotide sequence ID" value="NC_015276.1"/>
</dbReference>
<dbReference type="KEGG" id="mme:Marme_0033"/>
<accession>F2JUK6</accession>
<dbReference type="AlphaFoldDB" id="F2JUK6"/>
<proteinExistence type="predicted"/>
<organism evidence="1 2">
    <name type="scientific">Marinomonas mediterranea (strain ATCC 700492 / JCM 21426 / NBRC 103028 / MMB-1)</name>
    <dbReference type="NCBI Taxonomy" id="717774"/>
    <lineage>
        <taxon>Bacteria</taxon>
        <taxon>Pseudomonadati</taxon>
        <taxon>Pseudomonadota</taxon>
        <taxon>Gammaproteobacteria</taxon>
        <taxon>Oceanospirillales</taxon>
        <taxon>Oceanospirillaceae</taxon>
        <taxon>Marinomonas</taxon>
    </lineage>
</organism>
<evidence type="ECO:0000313" key="2">
    <source>
        <dbReference type="Proteomes" id="UP000001062"/>
    </source>
</evidence>
<keyword evidence="2" id="KW-1185">Reference proteome</keyword>
<protein>
    <submittedName>
        <fullName evidence="1">Uncharacterized protein</fullName>
    </submittedName>
</protein>
<dbReference type="HOGENOM" id="CLU_2844721_0_0_6"/>
<dbReference type="Proteomes" id="UP000001062">
    <property type="component" value="Chromosome"/>
</dbReference>
<reference evidence="1 2" key="1">
    <citation type="journal article" date="2012" name="Stand. Genomic Sci.">
        <title>Complete genome sequence of the melanogenic marine bacterium Marinomonas mediterranea type strain (MMB-1(T)).</title>
        <authorList>
            <person name="Lucas-Elio P."/>
            <person name="Goodwin L."/>
            <person name="Woyke T."/>
            <person name="Pitluck S."/>
            <person name="Nolan M."/>
            <person name="Kyrpides N.C."/>
            <person name="Detter J.C."/>
            <person name="Copeland A."/>
            <person name="Teshima H."/>
            <person name="Bruce D."/>
            <person name="Detter C."/>
            <person name="Tapia R."/>
            <person name="Han S."/>
            <person name="Land M.L."/>
            <person name="Ivanova N."/>
            <person name="Mikhailova N."/>
            <person name="Johnston A.W."/>
            <person name="Sanchez-Amat A."/>
        </authorList>
    </citation>
    <scope>NUCLEOTIDE SEQUENCE [LARGE SCALE GENOMIC DNA]</scope>
    <source>
        <strain evidence="2">ATCC 700492 / JCM 21426 / NBRC 103028 / MMB-1</strain>
    </source>
</reference>
<evidence type="ECO:0000313" key="1">
    <source>
        <dbReference type="EMBL" id="ADZ89339.1"/>
    </source>
</evidence>